<accession>A0AAW0G516</accession>
<keyword evidence="1" id="KW-0812">Transmembrane</keyword>
<evidence type="ECO:0000256" key="1">
    <source>
        <dbReference type="SAM" id="Phobius"/>
    </source>
</evidence>
<proteinExistence type="predicted"/>
<dbReference type="AlphaFoldDB" id="A0AAW0G516"/>
<keyword evidence="4" id="KW-1185">Reference proteome</keyword>
<evidence type="ECO:0000313" key="3">
    <source>
        <dbReference type="EMBL" id="KAK7688575.1"/>
    </source>
</evidence>
<keyword evidence="1" id="KW-1133">Transmembrane helix</keyword>
<dbReference type="SUPFAM" id="SSF48208">
    <property type="entry name" value="Six-hairpin glycosidases"/>
    <property type="match status" value="1"/>
</dbReference>
<name>A0AAW0G516_9APHY</name>
<dbReference type="EMBL" id="JASBNA010000010">
    <property type="protein sequence ID" value="KAK7688575.1"/>
    <property type="molecule type" value="Genomic_DNA"/>
</dbReference>
<evidence type="ECO:0000313" key="4">
    <source>
        <dbReference type="Proteomes" id="UP001385951"/>
    </source>
</evidence>
<keyword evidence="1" id="KW-0472">Membrane</keyword>
<dbReference type="PANTHER" id="PTHR47791">
    <property type="entry name" value="MEIOTICALLY UP-REGULATED GENE 191 PROTEIN"/>
    <property type="match status" value="1"/>
</dbReference>
<dbReference type="Proteomes" id="UP001385951">
    <property type="component" value="Unassembled WGS sequence"/>
</dbReference>
<dbReference type="InterPro" id="IPR053169">
    <property type="entry name" value="MUG_Protein"/>
</dbReference>
<keyword evidence="2" id="KW-0732">Signal</keyword>
<dbReference type="InterPro" id="IPR008928">
    <property type="entry name" value="6-hairpin_glycosidase_sf"/>
</dbReference>
<evidence type="ECO:0000256" key="2">
    <source>
        <dbReference type="SAM" id="SignalP"/>
    </source>
</evidence>
<comment type="caution">
    <text evidence="3">The sequence shown here is derived from an EMBL/GenBank/DDBJ whole genome shotgun (WGS) entry which is preliminary data.</text>
</comment>
<dbReference type="PANTHER" id="PTHR47791:SF3">
    <property type="entry name" value="MEIOTICALLY UP-REGULATED GENE 191 PROTEIN"/>
    <property type="match status" value="1"/>
</dbReference>
<protein>
    <recommendedName>
        <fullName evidence="5">Glycoside hydrolase family 76 protein</fullName>
    </recommendedName>
</protein>
<dbReference type="Pfam" id="PF03663">
    <property type="entry name" value="Glyco_hydro_76"/>
    <property type="match status" value="1"/>
</dbReference>
<feature type="chain" id="PRO_5043721096" description="Glycoside hydrolase family 76 protein" evidence="2">
    <location>
        <begin position="21"/>
        <end position="523"/>
    </location>
</feature>
<dbReference type="Gene3D" id="1.50.10.20">
    <property type="match status" value="1"/>
</dbReference>
<organism evidence="3 4">
    <name type="scientific">Cerrena zonata</name>
    <dbReference type="NCBI Taxonomy" id="2478898"/>
    <lineage>
        <taxon>Eukaryota</taxon>
        <taxon>Fungi</taxon>
        <taxon>Dikarya</taxon>
        <taxon>Basidiomycota</taxon>
        <taxon>Agaricomycotina</taxon>
        <taxon>Agaricomycetes</taxon>
        <taxon>Polyporales</taxon>
        <taxon>Cerrenaceae</taxon>
        <taxon>Cerrena</taxon>
    </lineage>
</organism>
<sequence>MFLLLYPTVLLTLRPLLSLAQDYSIPSQWVGTSSSLIRSDRIQLAQNVLHTLADGYNSTTGELPTIYFGQNANLFTATVMNDLLTAHSNNLDTSRQHLSRIMPTVAPETTSDVSNDPLMWGLAAIYAYQAYQDRSFLDNAITIWQTYNPWMITSVQAEQGSHPLKNGKFPSQCNGSSNAGGVFYFIQDNKKSDFHITAGTQGAYMGLSAYLFDITDNQTYREATQLSLSFIQSHLYDSSRSYIMDIFDPVKCEFPTNDIWTANSGLYLQALSVWAYKSDNSALVQEADQLALNSIKSSNWTGKNGVVIEHPRQVDQKDASAAYKGMLMRGLYEHWSRSQADSQIAKLIETFLMVQYNNLLNNVRYPGTDFYSPSWLGPPVMSLLPWGQLSAIDVLNSAIGLTAHPNPSSVSESAAPTVTNTYTPTMESTHRHIVLGAIIGGAIGGCVFVLVILLLSYRYWKCNCIITRRHLDSTGYKRRPSRQDVGNVLENVVQPFPSLVSENERSLFLRGSSVDVLLFLRAL</sequence>
<gene>
    <name evidence="3" type="ORF">QCA50_008113</name>
</gene>
<dbReference type="InterPro" id="IPR005198">
    <property type="entry name" value="Glyco_hydro_76"/>
</dbReference>
<dbReference type="GO" id="GO:0005975">
    <property type="term" value="P:carbohydrate metabolic process"/>
    <property type="evidence" value="ECO:0007669"/>
    <property type="project" value="InterPro"/>
</dbReference>
<feature type="transmembrane region" description="Helical" evidence="1">
    <location>
        <begin position="433"/>
        <end position="460"/>
    </location>
</feature>
<feature type="signal peptide" evidence="2">
    <location>
        <begin position="1"/>
        <end position="20"/>
    </location>
</feature>
<evidence type="ECO:0008006" key="5">
    <source>
        <dbReference type="Google" id="ProtNLM"/>
    </source>
</evidence>
<reference evidence="3 4" key="1">
    <citation type="submission" date="2022-09" db="EMBL/GenBank/DDBJ databases">
        <authorList>
            <person name="Palmer J.M."/>
        </authorList>
    </citation>
    <scope>NUCLEOTIDE SEQUENCE [LARGE SCALE GENOMIC DNA]</scope>
    <source>
        <strain evidence="3 4">DSM 7382</strain>
    </source>
</reference>